<dbReference type="EMBL" id="CAACYE010000005">
    <property type="protein sequence ID" value="VFA82004.1"/>
    <property type="molecule type" value="Genomic_DNA"/>
</dbReference>
<organism evidence="1">
    <name type="scientific">Nocardia farcinica</name>
    <dbReference type="NCBI Taxonomy" id="37329"/>
    <lineage>
        <taxon>Bacteria</taxon>
        <taxon>Bacillati</taxon>
        <taxon>Actinomycetota</taxon>
        <taxon>Actinomycetes</taxon>
        <taxon>Mycobacteriales</taxon>
        <taxon>Nocardiaceae</taxon>
        <taxon>Nocardia</taxon>
    </lineage>
</organism>
<name>A0A449G8C4_NOCFR</name>
<evidence type="ECO:0000313" key="1">
    <source>
        <dbReference type="EMBL" id="VFA82004.1"/>
    </source>
</evidence>
<proteinExistence type="predicted"/>
<gene>
    <name evidence="1" type="ORF">NCTC1935_00390</name>
</gene>
<sequence>MTTNADGPASWRICGWYPADHRYKVDVLSTSHTIAETRANEKLNILREVTVGGRRGLVTQDKSDRQGNSCYVALPAQQGMFEIAIGWESSAATKPDLCALAVEYAHKLERHLPG</sequence>
<dbReference type="Pfam" id="PF12079">
    <property type="entry name" value="DUF3558"/>
    <property type="match status" value="1"/>
</dbReference>
<accession>A0A449G8C4</accession>
<dbReference type="AlphaFoldDB" id="A0A449G8C4"/>
<reference evidence="1" key="1">
    <citation type="submission" date="2019-02" db="EMBL/GenBank/DDBJ databases">
        <authorList>
            <consortium name="Pathogen Informatics"/>
        </authorList>
    </citation>
    <scope>NUCLEOTIDE SEQUENCE</scope>
    <source>
        <strain evidence="1">3012STDY6733949</strain>
    </source>
</reference>
<dbReference type="InterPro" id="IPR024520">
    <property type="entry name" value="DUF3558"/>
</dbReference>
<protein>
    <submittedName>
        <fullName evidence="1">Protein of uncharacterized function (DUF3558)</fullName>
    </submittedName>
</protein>